<feature type="region of interest" description="Disordered" evidence="8">
    <location>
        <begin position="466"/>
        <end position="495"/>
    </location>
</feature>
<comment type="similarity">
    <text evidence="2">Belongs to the TFB1 family.</text>
</comment>
<dbReference type="Pfam" id="PF03909">
    <property type="entry name" value="BSD"/>
    <property type="match status" value="2"/>
</dbReference>
<evidence type="ECO:0000256" key="6">
    <source>
        <dbReference type="ARBA" id="ARBA00023242"/>
    </source>
</evidence>
<evidence type="ECO:0000256" key="1">
    <source>
        <dbReference type="ARBA" id="ARBA00004123"/>
    </source>
</evidence>
<dbReference type="GO" id="GO:0006351">
    <property type="term" value="P:DNA-templated transcription"/>
    <property type="evidence" value="ECO:0007669"/>
    <property type="project" value="InterPro"/>
</dbReference>
<comment type="caution">
    <text evidence="10">The sequence shown here is derived from an EMBL/GenBank/DDBJ whole genome shotgun (WGS) entry which is preliminary data.</text>
</comment>
<keyword evidence="11" id="KW-1185">Reference proteome</keyword>
<dbReference type="GO" id="GO:0000439">
    <property type="term" value="C:transcription factor TFIIH core complex"/>
    <property type="evidence" value="ECO:0007669"/>
    <property type="project" value="InterPro"/>
</dbReference>
<dbReference type="PANTHER" id="PTHR12856">
    <property type="entry name" value="TRANSCRIPTION INITIATION FACTOR IIH-RELATED"/>
    <property type="match status" value="1"/>
</dbReference>
<name>A0AAV9HY80_9PEZI</name>
<keyword evidence="7" id="KW-0175">Coiled coil</keyword>
<dbReference type="PROSITE" id="PS50858">
    <property type="entry name" value="BSD"/>
    <property type="match status" value="1"/>
</dbReference>
<sequence length="662" mass="72257">MSSAMDIPKGRASYKKKDGILTLTDDRTFLIWSPMPANGPPTVSLALDKILNLKQTPDTSPKVILKIIEKPKNPDEQEGQSFMFQFTSPTDARTEANALRDLLSQLLAEIRGGDPNVPKPLGAAGGPSAAGGPPPNAKPPSNRWYDDDSLKADTQLQQSLLDKDLELAKTHAQALALKSDSISDESFNKQFWSSRVGLLRAHAFEQHQKKGSYNVLSTVKPRAENGEFKLSLSPEQIQSILHQHPLVRRIYNENVPKLSEPEFWSRFFLSKLAKQLRGERITDVDNSDPLFDRYLGADNSLGVASKITAAQHVPHIIDLEGNEENQGGFKSGNRKDAEMRPRANIPIIKTLNSLSEKIMADVAPADLEPSGTPESGAKSFDDARVFNQLSLQDLHGEREAGSIRLNVKDQTKFFSNHGDGISGEDAQIYAQQNPEDVLFEVVADLDTFDDDGAGGIDLRKSIGVDDDSESDHYEDATMSGIQKTPHVGSRAARRAAEQQILEGLRKARAEHAGGPTGANAVEASPMGIPPDLTERCYLTQMTTTEFLKQFWSAFLSSSSSGDSSEGGSAAAAAAAAAGELAYHVESLKRCVERIEAIAAEAERDRLRAAEARKKQIQEHYQKTGKKLKWVPPKGGRDSVMALFEHTTAAIEKAVALYRGSRG</sequence>
<evidence type="ECO:0000256" key="8">
    <source>
        <dbReference type="SAM" id="MobiDB-lite"/>
    </source>
</evidence>
<dbReference type="GO" id="GO:0006289">
    <property type="term" value="P:nucleotide-excision repair"/>
    <property type="evidence" value="ECO:0007669"/>
    <property type="project" value="InterPro"/>
</dbReference>
<evidence type="ECO:0000256" key="4">
    <source>
        <dbReference type="ARBA" id="ARBA00023015"/>
    </source>
</evidence>
<dbReference type="InterPro" id="IPR035925">
    <property type="entry name" value="BSD_dom_sf"/>
</dbReference>
<keyword evidence="3" id="KW-0677">Repeat</keyword>
<dbReference type="FunFam" id="2.30.29.30:FF:000406">
    <property type="entry name" value="Putative RNA polymerase II transcription factor related protein"/>
    <property type="match status" value="1"/>
</dbReference>
<feature type="domain" description="BSD" evidence="9">
    <location>
        <begin position="224"/>
        <end position="275"/>
    </location>
</feature>
<evidence type="ECO:0000313" key="10">
    <source>
        <dbReference type="EMBL" id="KAK4465940.1"/>
    </source>
</evidence>
<dbReference type="Proteomes" id="UP001321749">
    <property type="component" value="Unassembled WGS sequence"/>
</dbReference>
<organism evidence="10 11">
    <name type="scientific">Cladorrhinum samala</name>
    <dbReference type="NCBI Taxonomy" id="585594"/>
    <lineage>
        <taxon>Eukaryota</taxon>
        <taxon>Fungi</taxon>
        <taxon>Dikarya</taxon>
        <taxon>Ascomycota</taxon>
        <taxon>Pezizomycotina</taxon>
        <taxon>Sordariomycetes</taxon>
        <taxon>Sordariomycetidae</taxon>
        <taxon>Sordariales</taxon>
        <taxon>Podosporaceae</taxon>
        <taxon>Cladorrhinum</taxon>
    </lineage>
</organism>
<dbReference type="EMBL" id="MU864935">
    <property type="protein sequence ID" value="KAK4465940.1"/>
    <property type="molecule type" value="Genomic_DNA"/>
</dbReference>
<keyword evidence="5" id="KW-0804">Transcription</keyword>
<evidence type="ECO:0000256" key="3">
    <source>
        <dbReference type="ARBA" id="ARBA00022737"/>
    </source>
</evidence>
<keyword evidence="6" id="KW-0539">Nucleus</keyword>
<dbReference type="Pfam" id="PF08567">
    <property type="entry name" value="PH_TFIIH"/>
    <property type="match status" value="1"/>
</dbReference>
<dbReference type="InterPro" id="IPR013876">
    <property type="entry name" value="TFIIH_BTF_p62_N"/>
</dbReference>
<dbReference type="Gene3D" id="1.10.3970.10">
    <property type="entry name" value="BSD domain"/>
    <property type="match status" value="1"/>
</dbReference>
<evidence type="ECO:0000256" key="5">
    <source>
        <dbReference type="ARBA" id="ARBA00023163"/>
    </source>
</evidence>
<dbReference type="InterPro" id="IPR005607">
    <property type="entry name" value="BSD_dom"/>
</dbReference>
<feature type="coiled-coil region" evidence="7">
    <location>
        <begin position="584"/>
        <end position="626"/>
    </location>
</feature>
<dbReference type="CDD" id="cd13229">
    <property type="entry name" value="PH_TFIIH"/>
    <property type="match status" value="1"/>
</dbReference>
<evidence type="ECO:0000256" key="7">
    <source>
        <dbReference type="SAM" id="Coils"/>
    </source>
</evidence>
<proteinExistence type="inferred from homology"/>
<evidence type="ECO:0000256" key="2">
    <source>
        <dbReference type="ARBA" id="ARBA00009448"/>
    </source>
</evidence>
<dbReference type="SUPFAM" id="SSF50729">
    <property type="entry name" value="PH domain-like"/>
    <property type="match status" value="1"/>
</dbReference>
<dbReference type="SMART" id="SM00751">
    <property type="entry name" value="BSD"/>
    <property type="match status" value="2"/>
</dbReference>
<keyword evidence="4" id="KW-0805">Transcription regulation</keyword>
<accession>A0AAV9HY80</accession>
<dbReference type="InterPro" id="IPR011993">
    <property type="entry name" value="PH-like_dom_sf"/>
</dbReference>
<evidence type="ECO:0000313" key="11">
    <source>
        <dbReference type="Proteomes" id="UP001321749"/>
    </source>
</evidence>
<gene>
    <name evidence="10" type="ORF">QBC42DRAFT_102607</name>
</gene>
<reference evidence="10" key="1">
    <citation type="journal article" date="2023" name="Mol. Phylogenet. Evol.">
        <title>Genome-scale phylogeny and comparative genomics of the fungal order Sordariales.</title>
        <authorList>
            <person name="Hensen N."/>
            <person name="Bonometti L."/>
            <person name="Westerberg I."/>
            <person name="Brannstrom I.O."/>
            <person name="Guillou S."/>
            <person name="Cros-Aarteil S."/>
            <person name="Calhoun S."/>
            <person name="Haridas S."/>
            <person name="Kuo A."/>
            <person name="Mondo S."/>
            <person name="Pangilinan J."/>
            <person name="Riley R."/>
            <person name="LaButti K."/>
            <person name="Andreopoulos B."/>
            <person name="Lipzen A."/>
            <person name="Chen C."/>
            <person name="Yan M."/>
            <person name="Daum C."/>
            <person name="Ng V."/>
            <person name="Clum A."/>
            <person name="Steindorff A."/>
            <person name="Ohm R.A."/>
            <person name="Martin F."/>
            <person name="Silar P."/>
            <person name="Natvig D.O."/>
            <person name="Lalanne C."/>
            <person name="Gautier V."/>
            <person name="Ament-Velasquez S.L."/>
            <person name="Kruys A."/>
            <person name="Hutchinson M.I."/>
            <person name="Powell A.J."/>
            <person name="Barry K."/>
            <person name="Miller A.N."/>
            <person name="Grigoriev I.V."/>
            <person name="Debuchy R."/>
            <person name="Gladieux P."/>
            <person name="Hiltunen Thoren M."/>
            <person name="Johannesson H."/>
        </authorList>
    </citation>
    <scope>NUCLEOTIDE SEQUENCE</scope>
    <source>
        <strain evidence="10">PSN324</strain>
    </source>
</reference>
<dbReference type="InterPro" id="IPR027079">
    <property type="entry name" value="Tfb1/GTF2H1"/>
</dbReference>
<reference evidence="10" key="2">
    <citation type="submission" date="2023-06" db="EMBL/GenBank/DDBJ databases">
        <authorList>
            <consortium name="Lawrence Berkeley National Laboratory"/>
            <person name="Mondo S.J."/>
            <person name="Hensen N."/>
            <person name="Bonometti L."/>
            <person name="Westerberg I."/>
            <person name="Brannstrom I.O."/>
            <person name="Guillou S."/>
            <person name="Cros-Aarteil S."/>
            <person name="Calhoun S."/>
            <person name="Haridas S."/>
            <person name="Kuo A."/>
            <person name="Pangilinan J."/>
            <person name="Riley R."/>
            <person name="Labutti K."/>
            <person name="Andreopoulos B."/>
            <person name="Lipzen A."/>
            <person name="Chen C."/>
            <person name="Yanf M."/>
            <person name="Daum C."/>
            <person name="Ng V."/>
            <person name="Clum A."/>
            <person name="Steindorff A."/>
            <person name="Ohm R."/>
            <person name="Martin F."/>
            <person name="Silar P."/>
            <person name="Natvig D."/>
            <person name="Lalanne C."/>
            <person name="Gautier V."/>
            <person name="Ament-Velasquez S.L."/>
            <person name="Kruys A."/>
            <person name="Hutchinson M.I."/>
            <person name="Powell A.J."/>
            <person name="Barry K."/>
            <person name="Miller A.N."/>
            <person name="Grigoriev I.V."/>
            <person name="Debuchy R."/>
            <person name="Gladieux P."/>
            <person name="Thoren M.H."/>
            <person name="Johannesson H."/>
        </authorList>
    </citation>
    <scope>NUCLEOTIDE SEQUENCE</scope>
    <source>
        <strain evidence="10">PSN324</strain>
    </source>
</reference>
<feature type="region of interest" description="Disordered" evidence="8">
    <location>
        <begin position="114"/>
        <end position="143"/>
    </location>
</feature>
<comment type="subcellular location">
    <subcellularLocation>
        <location evidence="1">Nucleus</location>
    </subcellularLocation>
</comment>
<dbReference type="AlphaFoldDB" id="A0AAV9HY80"/>
<evidence type="ECO:0000259" key="9">
    <source>
        <dbReference type="PROSITE" id="PS50858"/>
    </source>
</evidence>
<dbReference type="Gene3D" id="2.30.29.30">
    <property type="entry name" value="Pleckstrin-homology domain (PH domain)/Phosphotyrosine-binding domain (PTB)"/>
    <property type="match status" value="1"/>
</dbReference>
<protein>
    <recommendedName>
        <fullName evidence="9">BSD domain-containing protein</fullName>
    </recommendedName>
</protein>